<dbReference type="AlphaFoldDB" id="E1YGY4"/>
<feature type="compositionally biased region" description="Basic and acidic residues" evidence="1">
    <location>
        <begin position="30"/>
        <end position="41"/>
    </location>
</feature>
<name>E1YGY4_9BACT</name>
<feature type="region of interest" description="Disordered" evidence="1">
    <location>
        <begin position="19"/>
        <end position="44"/>
    </location>
</feature>
<dbReference type="Gene3D" id="3.30.160.170">
    <property type="entry name" value="FlaG-like"/>
    <property type="match status" value="1"/>
</dbReference>
<gene>
    <name evidence="2" type="ORF">N47_F15230</name>
</gene>
<organism evidence="2">
    <name type="scientific">uncultured Desulfobacterium sp</name>
    <dbReference type="NCBI Taxonomy" id="201089"/>
    <lineage>
        <taxon>Bacteria</taxon>
        <taxon>Pseudomonadati</taxon>
        <taxon>Thermodesulfobacteriota</taxon>
        <taxon>Desulfobacteria</taxon>
        <taxon>Desulfobacterales</taxon>
        <taxon>Desulfobacteriaceae</taxon>
        <taxon>Desulfobacterium</taxon>
        <taxon>environmental samples</taxon>
    </lineage>
</organism>
<sequence length="117" mass="12694">MLSESVSLAGKNLNSLSRSNVSVQDQIPVEENKKSAEEQKSAKITNTDGMLADLQNKMKVLQNIDLSFSVHKASGKILISVVNEDTGEVIREIPSSEALDLSAKLEETIGLILDKKV</sequence>
<proteinExistence type="predicted"/>
<dbReference type="PANTHER" id="PTHR37166:SF1">
    <property type="entry name" value="PROTEIN FLAG"/>
    <property type="match status" value="1"/>
</dbReference>
<evidence type="ECO:0008006" key="3">
    <source>
        <dbReference type="Google" id="ProtNLM"/>
    </source>
</evidence>
<protein>
    <recommendedName>
        <fullName evidence="3">Flagellar protein FlaG</fullName>
    </recommendedName>
</protein>
<dbReference type="SUPFAM" id="SSF160214">
    <property type="entry name" value="FlaG-like"/>
    <property type="match status" value="1"/>
</dbReference>
<evidence type="ECO:0000256" key="1">
    <source>
        <dbReference type="SAM" id="MobiDB-lite"/>
    </source>
</evidence>
<dbReference type="Pfam" id="PF03646">
    <property type="entry name" value="FlaG"/>
    <property type="match status" value="1"/>
</dbReference>
<dbReference type="InterPro" id="IPR005186">
    <property type="entry name" value="FlaG"/>
</dbReference>
<evidence type="ECO:0000313" key="2">
    <source>
        <dbReference type="EMBL" id="CBX29828.1"/>
    </source>
</evidence>
<dbReference type="PANTHER" id="PTHR37166">
    <property type="entry name" value="PROTEIN FLAG"/>
    <property type="match status" value="1"/>
</dbReference>
<reference evidence="2" key="1">
    <citation type="journal article" date="2011" name="Environ. Microbiol.">
        <title>Genomic insights into the metabolic potential of the polycyclic aromatic hydrocarbon degrading sulfate-reducing Deltaproteobacterium N47.</title>
        <authorList>
            <person name="Bergmann F."/>
            <person name="Selesi D."/>
            <person name="Weinmaier T."/>
            <person name="Tischler P."/>
            <person name="Rattei T."/>
            <person name="Meckenstock R.U."/>
        </authorList>
    </citation>
    <scope>NUCLEOTIDE SEQUENCE</scope>
</reference>
<dbReference type="EMBL" id="FR695873">
    <property type="protein sequence ID" value="CBX29828.1"/>
    <property type="molecule type" value="Genomic_DNA"/>
</dbReference>
<dbReference type="InterPro" id="IPR035924">
    <property type="entry name" value="FlaG-like_sf"/>
</dbReference>
<accession>E1YGY4</accession>